<evidence type="ECO:0000259" key="1">
    <source>
        <dbReference type="PROSITE" id="PS51082"/>
    </source>
</evidence>
<dbReference type="AlphaFoldDB" id="A0A0K2VCV3"/>
<organism evidence="2">
    <name type="scientific">Lepeophtheirus salmonis</name>
    <name type="common">Salmon louse</name>
    <name type="synonym">Caligus salmonis</name>
    <dbReference type="NCBI Taxonomy" id="72036"/>
    <lineage>
        <taxon>Eukaryota</taxon>
        <taxon>Metazoa</taxon>
        <taxon>Ecdysozoa</taxon>
        <taxon>Arthropoda</taxon>
        <taxon>Crustacea</taxon>
        <taxon>Multicrustacea</taxon>
        <taxon>Hexanauplia</taxon>
        <taxon>Copepoda</taxon>
        <taxon>Siphonostomatoida</taxon>
        <taxon>Caligidae</taxon>
        <taxon>Lepeophtheirus</taxon>
    </lineage>
</organism>
<reference evidence="2" key="1">
    <citation type="submission" date="2014-05" db="EMBL/GenBank/DDBJ databases">
        <authorList>
            <person name="Chronopoulou M."/>
        </authorList>
    </citation>
    <scope>NUCLEOTIDE SEQUENCE</scope>
    <source>
        <tissue evidence="2">Whole organism</tissue>
    </source>
</reference>
<dbReference type="InterPro" id="IPR003124">
    <property type="entry name" value="WH2_dom"/>
</dbReference>
<feature type="domain" description="WH2" evidence="1">
    <location>
        <begin position="379"/>
        <end position="396"/>
    </location>
</feature>
<evidence type="ECO:0000313" key="2">
    <source>
        <dbReference type="EMBL" id="CDW47997.1"/>
    </source>
</evidence>
<proteinExistence type="predicted"/>
<name>A0A0K2VCV3_LEPSM</name>
<dbReference type="GO" id="GO:0003779">
    <property type="term" value="F:actin binding"/>
    <property type="evidence" value="ECO:0007669"/>
    <property type="project" value="InterPro"/>
</dbReference>
<dbReference type="PROSITE" id="PS51082">
    <property type="entry name" value="WH2"/>
    <property type="match status" value="1"/>
</dbReference>
<dbReference type="EMBL" id="HACA01030636">
    <property type="protein sequence ID" value="CDW47997.1"/>
    <property type="molecule type" value="Transcribed_RNA"/>
</dbReference>
<protein>
    <recommendedName>
        <fullName evidence="1">WH2 domain-containing protein</fullName>
    </recommendedName>
</protein>
<accession>A0A0K2VCV3</accession>
<dbReference type="OrthoDB" id="10261302at2759"/>
<sequence length="488" mass="56017">MASPSIICCETLIQNQNSESIVKDVKQTENDEEGETFNTQPTFECENAEATVTRSISSLTKDKTLPKLNKHLTHDKSSKLLIELSKNSQEAEDGNYHFCGSNYYHIQSEFISTMQLFGKVDMKINVDDEYNTISFEELIKKIMDLSDQRLLTANDLDNERIKNQNKRVKNLEISGMFKMNEEEIYSPRTPEDDSRIRSFSTSEYPDTPIHCYICGDYLGHRFKKGVILHMGLEDGEPVCPKVIHLSNDLLEQGKNIISNQNLNILAKYNYLRNMNIYKVYEENKDPSINVIDAVENFLHEIEDQKKKEYEKSISIQNIEIKPLSSNSTSENPDIKYMTDLSEENKSMDVAANMEEEAKDGMTSNSDEFEKSNIEHHHCQPSSLLKSIEKGVKLRKTSIKHDFSNPMTTGKVLRSDIYPRVLTKPVRNLMRQISNPNIQDTLKIVKTIDKSTPFIPKNLDTYFYGSSQSNNSKICGSNTKDALEKKHKW</sequence>